<comment type="caution">
    <text evidence="2">The sequence shown here is derived from an EMBL/GenBank/DDBJ whole genome shotgun (WGS) entry which is preliminary data.</text>
</comment>
<protein>
    <submittedName>
        <fullName evidence="2">Uncharacterized protein</fullName>
    </submittedName>
</protein>
<keyword evidence="1" id="KW-0472">Membrane</keyword>
<feature type="transmembrane region" description="Helical" evidence="1">
    <location>
        <begin position="65"/>
        <end position="97"/>
    </location>
</feature>
<evidence type="ECO:0000313" key="3">
    <source>
        <dbReference type="Proteomes" id="UP000654075"/>
    </source>
</evidence>
<gene>
    <name evidence="2" type="ORF">PGLA1383_LOCUS28872</name>
</gene>
<dbReference type="EMBL" id="CAJNNV010024897">
    <property type="protein sequence ID" value="CAE8611063.1"/>
    <property type="molecule type" value="Genomic_DNA"/>
</dbReference>
<dbReference type="AlphaFoldDB" id="A0A813FBW2"/>
<organism evidence="2 3">
    <name type="scientific">Polarella glacialis</name>
    <name type="common">Dinoflagellate</name>
    <dbReference type="NCBI Taxonomy" id="89957"/>
    <lineage>
        <taxon>Eukaryota</taxon>
        <taxon>Sar</taxon>
        <taxon>Alveolata</taxon>
        <taxon>Dinophyceae</taxon>
        <taxon>Suessiales</taxon>
        <taxon>Suessiaceae</taxon>
        <taxon>Polarella</taxon>
    </lineage>
</organism>
<sequence>MGALDSFYILSISVLGYCCDASVCRHKGPGEEKLGNNTSQLLRRRILTPGMSEWVLYMLMLRFCFWIAVVVVVVVVVVVCVVAVVVVVVLVAILAAVQARCRWW</sequence>
<reference evidence="2" key="1">
    <citation type="submission" date="2021-02" db="EMBL/GenBank/DDBJ databases">
        <authorList>
            <person name="Dougan E. K."/>
            <person name="Rhodes N."/>
            <person name="Thang M."/>
            <person name="Chan C."/>
        </authorList>
    </citation>
    <scope>NUCLEOTIDE SEQUENCE</scope>
</reference>
<accession>A0A813FBW2</accession>
<evidence type="ECO:0000256" key="1">
    <source>
        <dbReference type="SAM" id="Phobius"/>
    </source>
</evidence>
<proteinExistence type="predicted"/>
<keyword evidence="1" id="KW-0812">Transmembrane</keyword>
<dbReference type="Proteomes" id="UP000654075">
    <property type="component" value="Unassembled WGS sequence"/>
</dbReference>
<evidence type="ECO:0000313" key="2">
    <source>
        <dbReference type="EMBL" id="CAE8611063.1"/>
    </source>
</evidence>
<keyword evidence="3" id="KW-1185">Reference proteome</keyword>
<keyword evidence="1" id="KW-1133">Transmembrane helix</keyword>
<name>A0A813FBW2_POLGL</name>